<evidence type="ECO:0000313" key="4">
    <source>
        <dbReference type="EMBL" id="VVE00153.1"/>
    </source>
</evidence>
<dbReference type="PANTHER" id="PTHR30332:SF17">
    <property type="entry name" value="TYPE IV PILIATION SYSTEM PROTEIN DR_0774-RELATED"/>
    <property type="match status" value="1"/>
</dbReference>
<dbReference type="PANTHER" id="PTHR30332">
    <property type="entry name" value="PROBABLE GENERAL SECRETION PATHWAY PROTEIN D"/>
    <property type="match status" value="1"/>
</dbReference>
<dbReference type="EMBL" id="CABPSJ010000002">
    <property type="protein sequence ID" value="VVE00153.1"/>
    <property type="molecule type" value="Genomic_DNA"/>
</dbReference>
<dbReference type="GO" id="GO:0015627">
    <property type="term" value="C:type II protein secretion system complex"/>
    <property type="evidence" value="ECO:0007669"/>
    <property type="project" value="TreeGrafter"/>
</dbReference>
<dbReference type="InterPro" id="IPR050810">
    <property type="entry name" value="Bact_Secretion_Sys_Channel"/>
</dbReference>
<evidence type="ECO:0000256" key="2">
    <source>
        <dbReference type="SAM" id="MobiDB-lite"/>
    </source>
</evidence>
<feature type="region of interest" description="Disordered" evidence="2">
    <location>
        <begin position="492"/>
        <end position="555"/>
    </location>
</feature>
<organism evidence="4 5">
    <name type="scientific">Pandoraea communis</name>
    <dbReference type="NCBI Taxonomy" id="2508297"/>
    <lineage>
        <taxon>Bacteria</taxon>
        <taxon>Pseudomonadati</taxon>
        <taxon>Pseudomonadota</taxon>
        <taxon>Betaproteobacteria</taxon>
        <taxon>Burkholderiales</taxon>
        <taxon>Burkholderiaceae</taxon>
        <taxon>Pandoraea</taxon>
    </lineage>
</organism>
<dbReference type="Proteomes" id="UP000337189">
    <property type="component" value="Unassembled WGS sequence"/>
</dbReference>
<feature type="region of interest" description="Disordered" evidence="2">
    <location>
        <begin position="28"/>
        <end position="66"/>
    </location>
</feature>
<dbReference type="RefSeq" id="WP_174979469.1">
    <property type="nucleotide sequence ID" value="NZ_CABPSJ010000002.1"/>
</dbReference>
<protein>
    <submittedName>
        <fullName evidence="4">Type II secretory pathway protein</fullName>
    </submittedName>
</protein>
<dbReference type="GO" id="GO:0009306">
    <property type="term" value="P:protein secretion"/>
    <property type="evidence" value="ECO:0007669"/>
    <property type="project" value="InterPro"/>
</dbReference>
<evidence type="ECO:0000259" key="3">
    <source>
        <dbReference type="Pfam" id="PF00263"/>
    </source>
</evidence>
<dbReference type="AlphaFoldDB" id="A0A5E4UKV2"/>
<name>A0A5E4UKV2_9BURK</name>
<evidence type="ECO:0000256" key="1">
    <source>
        <dbReference type="RuleBase" id="RU004003"/>
    </source>
</evidence>
<dbReference type="Pfam" id="PF00263">
    <property type="entry name" value="Secretin"/>
    <property type="match status" value="1"/>
</dbReference>
<gene>
    <name evidence="4" type="ORF">PCO31110_02102</name>
</gene>
<reference evidence="4 5" key="1">
    <citation type="submission" date="2019-08" db="EMBL/GenBank/DDBJ databases">
        <authorList>
            <person name="Peeters C."/>
        </authorList>
    </citation>
    <scope>NUCLEOTIDE SEQUENCE [LARGE SCALE GENOMIC DNA]</scope>
    <source>
        <strain evidence="4 5">LMG 31110</strain>
    </source>
</reference>
<dbReference type="PRINTS" id="PR01032">
    <property type="entry name" value="PHAGEIV"/>
</dbReference>
<feature type="domain" description="Type II/III secretion system secretin-like" evidence="3">
    <location>
        <begin position="302"/>
        <end position="433"/>
    </location>
</feature>
<comment type="similarity">
    <text evidence="1">Belongs to the bacterial secretin family.</text>
</comment>
<accession>A0A5E4UKV2</accession>
<proteinExistence type="inferred from homology"/>
<evidence type="ECO:0000313" key="5">
    <source>
        <dbReference type="Proteomes" id="UP000337189"/>
    </source>
</evidence>
<dbReference type="InterPro" id="IPR004846">
    <property type="entry name" value="T2SS/T3SS_dom"/>
</dbReference>
<feature type="compositionally biased region" description="Basic and acidic residues" evidence="2">
    <location>
        <begin position="34"/>
        <end position="51"/>
    </location>
</feature>
<sequence>MKPLFAGAMLIAATQSFADEPRIVPAPIDYRGPALHDDGPETRDNIERRPLPDWTNASVPPPRLRPSPSSGKFDFQFVNVAQLVSLLYGEAIKTPYVISPEVLDDQRMVSMRFDTRRGDLRAFLIAFLDSLGFGIERRQGVDFVFKRSSAGIDAEPQSTYVYRPQYRDTAYLANLVRPVFRGQFTVNREVPAPPEGRAGGNIPDGSAAMLIDQKGDTLVFRGTKAEILMLKELLPRVDTPVGEVAVRAMAYEVTQSSEHGSAFQLALELLSKGLGLSIQVTGERLSNSVRITAGDLDTVFSALSKDTRFQVINSPNLRIRSGSRGKLTVGQKVPVLKSVSYPRGGGEPVQSVEYHSSGVIFELRPTVKDCVIDLHVSQQISDFVKTTTGVNKSPTLNTREVSTEISSRDGDIILIGGLTTNKASDNTTGLSFLPRFLDSQADAASNTEILLVLQVERVRTSSVGSVGADAEARDAHGRTCNVRAVDARLSAARATEQRVTPQTPAEVPPPATPPLIENRLSAPADKVARIEGRPTLRATAAARRVEDGGGARSAP</sequence>